<keyword evidence="10" id="KW-0732">Signal</keyword>
<dbReference type="Pfam" id="PF00194">
    <property type="entry name" value="Carb_anhydrase"/>
    <property type="match status" value="1"/>
</dbReference>
<evidence type="ECO:0000256" key="10">
    <source>
        <dbReference type="RuleBase" id="RU367011"/>
    </source>
</evidence>
<dbReference type="EMBL" id="CP041242">
    <property type="protein sequence ID" value="QDH70435.1"/>
    <property type="molecule type" value="Genomic_DNA"/>
</dbReference>
<evidence type="ECO:0000259" key="11">
    <source>
        <dbReference type="PROSITE" id="PS51144"/>
    </source>
</evidence>
<dbReference type="InterPro" id="IPR041891">
    <property type="entry name" value="Alpha_CA_prokaryot-like"/>
</dbReference>
<proteinExistence type="inferred from homology"/>
<evidence type="ECO:0000313" key="12">
    <source>
        <dbReference type="EMBL" id="QDH70435.1"/>
    </source>
</evidence>
<comment type="similarity">
    <text evidence="3 10">Belongs to the alpha-carbonic anhydrase family.</text>
</comment>
<gene>
    <name evidence="12" type="ORF">FKV23_10340</name>
</gene>
<feature type="domain" description="Alpha-carbonic anhydrase" evidence="11">
    <location>
        <begin position="28"/>
        <end position="249"/>
    </location>
</feature>
<evidence type="ECO:0000256" key="8">
    <source>
        <dbReference type="ARBA" id="ARBA00023239"/>
    </source>
</evidence>
<protein>
    <recommendedName>
        <fullName evidence="5 10">Carbonic anhydrase</fullName>
        <ecNumber evidence="4 10">4.2.1.1</ecNumber>
    </recommendedName>
</protein>
<dbReference type="PANTHER" id="PTHR18952">
    <property type="entry name" value="CARBONIC ANHYDRASE"/>
    <property type="match status" value="1"/>
</dbReference>
<accession>A0A514BSZ7</accession>
<dbReference type="PROSITE" id="PS00162">
    <property type="entry name" value="ALPHA_CA_1"/>
    <property type="match status" value="1"/>
</dbReference>
<dbReference type="EC" id="4.2.1.1" evidence="4 10"/>
<dbReference type="SUPFAM" id="SSF51069">
    <property type="entry name" value="Carbonic anhydrase"/>
    <property type="match status" value="1"/>
</dbReference>
<keyword evidence="13" id="KW-1185">Reference proteome</keyword>
<dbReference type="GO" id="GO:0008270">
    <property type="term" value="F:zinc ion binding"/>
    <property type="evidence" value="ECO:0007669"/>
    <property type="project" value="UniProtKB-UniRule"/>
</dbReference>
<dbReference type="InterPro" id="IPR001148">
    <property type="entry name" value="CA_dom"/>
</dbReference>
<dbReference type="Proteomes" id="UP000317199">
    <property type="component" value="Chromosome"/>
</dbReference>
<dbReference type="GO" id="GO:0004089">
    <property type="term" value="F:carbonate dehydratase activity"/>
    <property type="evidence" value="ECO:0007669"/>
    <property type="project" value="UniProtKB-UniRule"/>
</dbReference>
<comment type="cofactor">
    <cofactor evidence="1 10">
        <name>Zn(2+)</name>
        <dbReference type="ChEBI" id="CHEBI:29105"/>
    </cofactor>
</comment>
<keyword evidence="6 10" id="KW-0479">Metal-binding</keyword>
<dbReference type="InterPro" id="IPR023561">
    <property type="entry name" value="Carbonic_anhydrase_a-class"/>
</dbReference>
<dbReference type="RefSeq" id="WP_141623770.1">
    <property type="nucleotide sequence ID" value="NZ_CP041242.1"/>
</dbReference>
<dbReference type="SMART" id="SM01057">
    <property type="entry name" value="Carb_anhydrase"/>
    <property type="match status" value="1"/>
</dbReference>
<dbReference type="OrthoDB" id="5327615at2"/>
<evidence type="ECO:0000313" key="13">
    <source>
        <dbReference type="Proteomes" id="UP000317199"/>
    </source>
</evidence>
<evidence type="ECO:0000256" key="3">
    <source>
        <dbReference type="ARBA" id="ARBA00010718"/>
    </source>
</evidence>
<dbReference type="InterPro" id="IPR018338">
    <property type="entry name" value="Carbonic_anhydrase_a-class_CS"/>
</dbReference>
<evidence type="ECO:0000256" key="2">
    <source>
        <dbReference type="ARBA" id="ARBA00002904"/>
    </source>
</evidence>
<keyword evidence="7 10" id="KW-0862">Zinc</keyword>
<evidence type="ECO:0000256" key="5">
    <source>
        <dbReference type="ARBA" id="ARBA00014628"/>
    </source>
</evidence>
<evidence type="ECO:0000256" key="6">
    <source>
        <dbReference type="ARBA" id="ARBA00022723"/>
    </source>
</evidence>
<dbReference type="KEGG" id="lyj:FKV23_10340"/>
<name>A0A514BSZ7_9GAMM</name>
<dbReference type="Gene3D" id="3.10.200.10">
    <property type="entry name" value="Alpha carbonic anhydrase"/>
    <property type="match status" value="1"/>
</dbReference>
<dbReference type="AlphaFoldDB" id="A0A514BSZ7"/>
<evidence type="ECO:0000256" key="1">
    <source>
        <dbReference type="ARBA" id="ARBA00001947"/>
    </source>
</evidence>
<feature type="signal peptide" evidence="10">
    <location>
        <begin position="1"/>
        <end position="21"/>
    </location>
</feature>
<evidence type="ECO:0000256" key="4">
    <source>
        <dbReference type="ARBA" id="ARBA00012925"/>
    </source>
</evidence>
<organism evidence="12 13">
    <name type="scientific">Marilutibacter alkalisoli</name>
    <dbReference type="NCBI Taxonomy" id="2591633"/>
    <lineage>
        <taxon>Bacteria</taxon>
        <taxon>Pseudomonadati</taxon>
        <taxon>Pseudomonadota</taxon>
        <taxon>Gammaproteobacteria</taxon>
        <taxon>Lysobacterales</taxon>
        <taxon>Lysobacteraceae</taxon>
        <taxon>Marilutibacter</taxon>
    </lineage>
</organism>
<evidence type="ECO:0000256" key="9">
    <source>
        <dbReference type="ARBA" id="ARBA00048348"/>
    </source>
</evidence>
<keyword evidence="8 10" id="KW-0456">Lyase</keyword>
<evidence type="ECO:0000256" key="7">
    <source>
        <dbReference type="ARBA" id="ARBA00022833"/>
    </source>
</evidence>
<feature type="chain" id="PRO_5025094638" description="Carbonic anhydrase" evidence="10">
    <location>
        <begin position="22"/>
        <end position="249"/>
    </location>
</feature>
<dbReference type="PROSITE" id="PS51144">
    <property type="entry name" value="ALPHA_CA_2"/>
    <property type="match status" value="1"/>
</dbReference>
<reference evidence="12 13" key="1">
    <citation type="submission" date="2019-06" db="EMBL/GenBank/DDBJ databases">
        <title>Lysobacter alkalisoli sp. nov. isolated from saline-alkali soil.</title>
        <authorList>
            <person name="Sun J.-Q."/>
            <person name="Xu L."/>
        </authorList>
    </citation>
    <scope>NUCLEOTIDE SEQUENCE [LARGE SCALE GENOMIC DNA]</scope>
    <source>
        <strain evidence="12 13">SJ-36</strain>
    </source>
</reference>
<comment type="function">
    <text evidence="2 10">Reversible hydration of carbon dioxide.</text>
</comment>
<sequence>MKTRSLLASLFVASLALPTAAQEGGHPHHWGYAGEVGPEHWAEFESDFGTCGVGRNQSPIDLDNFIEAELPRIAFDYKPGGHEVVNNGHAIQVNYNPGSKITVDGTDFALKQFHFHSPSENTIKGKSFPMEAHFVHADAKGNLAVVALMFEQGHSNKPLEKVWPQVPQVENGKEALRPEVSAADLLPANRDYYRYNGSLTTPPCSEGVRWFVLKHTVEATADQLTMVGKAVGHANNRPVQPTGARAILE</sequence>
<dbReference type="PANTHER" id="PTHR18952:SF265">
    <property type="entry name" value="CARBONIC ANHYDRASE"/>
    <property type="match status" value="1"/>
</dbReference>
<dbReference type="InterPro" id="IPR036398">
    <property type="entry name" value="CA_dom_sf"/>
</dbReference>
<comment type="catalytic activity">
    <reaction evidence="9 10">
        <text>hydrogencarbonate + H(+) = CO2 + H2O</text>
        <dbReference type="Rhea" id="RHEA:10748"/>
        <dbReference type="ChEBI" id="CHEBI:15377"/>
        <dbReference type="ChEBI" id="CHEBI:15378"/>
        <dbReference type="ChEBI" id="CHEBI:16526"/>
        <dbReference type="ChEBI" id="CHEBI:17544"/>
        <dbReference type="EC" id="4.2.1.1"/>
    </reaction>
</comment>
<dbReference type="CDD" id="cd03124">
    <property type="entry name" value="alpha_CA_prokaryotic_like"/>
    <property type="match status" value="1"/>
</dbReference>